<dbReference type="Proteomes" id="UP001378592">
    <property type="component" value="Unassembled WGS sequence"/>
</dbReference>
<organism evidence="2 3">
    <name type="scientific">Gryllus longicercus</name>
    <dbReference type="NCBI Taxonomy" id="2509291"/>
    <lineage>
        <taxon>Eukaryota</taxon>
        <taxon>Metazoa</taxon>
        <taxon>Ecdysozoa</taxon>
        <taxon>Arthropoda</taxon>
        <taxon>Hexapoda</taxon>
        <taxon>Insecta</taxon>
        <taxon>Pterygota</taxon>
        <taxon>Neoptera</taxon>
        <taxon>Polyneoptera</taxon>
        <taxon>Orthoptera</taxon>
        <taxon>Ensifera</taxon>
        <taxon>Gryllidea</taxon>
        <taxon>Grylloidea</taxon>
        <taxon>Gryllidae</taxon>
        <taxon>Gryllinae</taxon>
        <taxon>Gryllus</taxon>
    </lineage>
</organism>
<evidence type="ECO:0000256" key="1">
    <source>
        <dbReference type="SAM" id="MobiDB-lite"/>
    </source>
</evidence>
<gene>
    <name evidence="2" type="ORF">R5R35_008856</name>
</gene>
<dbReference type="AlphaFoldDB" id="A0AAN9V6G5"/>
<evidence type="ECO:0000313" key="2">
    <source>
        <dbReference type="EMBL" id="KAK7791387.1"/>
    </source>
</evidence>
<dbReference type="EMBL" id="JAZDUA010000540">
    <property type="protein sequence ID" value="KAK7791387.1"/>
    <property type="molecule type" value="Genomic_DNA"/>
</dbReference>
<accession>A0AAN9V6G5</accession>
<protein>
    <submittedName>
        <fullName evidence="2">Uncharacterized protein</fullName>
    </submittedName>
</protein>
<keyword evidence="3" id="KW-1185">Reference proteome</keyword>
<feature type="region of interest" description="Disordered" evidence="1">
    <location>
        <begin position="219"/>
        <end position="284"/>
    </location>
</feature>
<reference evidence="2 3" key="1">
    <citation type="submission" date="2024-03" db="EMBL/GenBank/DDBJ databases">
        <title>The genome assembly and annotation of the cricket Gryllus longicercus Weissman &amp; Gray.</title>
        <authorList>
            <person name="Szrajer S."/>
            <person name="Gray D."/>
            <person name="Ylla G."/>
        </authorList>
    </citation>
    <scope>NUCLEOTIDE SEQUENCE [LARGE SCALE GENOMIC DNA]</scope>
    <source>
        <strain evidence="2">DAG 2021-001</strain>
        <tissue evidence="2">Whole body minus gut</tissue>
    </source>
</reference>
<feature type="compositionally biased region" description="Pro residues" evidence="1">
    <location>
        <begin position="247"/>
        <end position="266"/>
    </location>
</feature>
<proteinExistence type="predicted"/>
<evidence type="ECO:0000313" key="3">
    <source>
        <dbReference type="Proteomes" id="UP001378592"/>
    </source>
</evidence>
<comment type="caution">
    <text evidence="2">The sequence shown here is derived from an EMBL/GenBank/DDBJ whole genome shotgun (WGS) entry which is preliminary data.</text>
</comment>
<name>A0AAN9V6G5_9ORTH</name>
<sequence>MALAALAVSGGAEAGYAYGRPATGLVYGGGGGGGSYVSRSGDTLTVLADEPYAVDSALAAVPLLVIPSSQLRVVHDARIAAVSPTRPVVTLQAPVRTASQRPWEREATPAVRVVLARPMVVSSPETTIPFPAGFTVVHQGLRMPIPVGAVLAPVPSGALITASHPYAVRVVYAVPTGPLPFAYPFHSQYPFSHPLFINAGPVSGTALATVPVRPGFGAQRPGLAPTYPRPGFGAQRPGLAPSRPVGPSTPAPPAAPPASPAPPSAPELPSRPQQQIPPRPPFVSSGRPVVTVLDFPSAIASPPVLVVQRPVFGEEDELSSPPQAVVPAGIVQSTQPRPIQSVFSNSKDNEFLQQMRDQAALNAAAGGSGGTGGSSGNGVDVQLADYDKIVEVLYN</sequence>